<dbReference type="OrthoDB" id="9764969at2"/>
<gene>
    <name evidence="2" type="ORF">EPA86_10250</name>
</gene>
<dbReference type="InterPro" id="IPR036278">
    <property type="entry name" value="Sialidase_sf"/>
</dbReference>
<keyword evidence="1" id="KW-0732">Signal</keyword>
<name>A0A502L4E6_9GAMM</name>
<comment type="caution">
    <text evidence="2">The sequence shown here is derived from an EMBL/GenBank/DDBJ whole genome shotgun (WGS) entry which is preliminary data.</text>
</comment>
<evidence type="ECO:0000313" key="2">
    <source>
        <dbReference type="EMBL" id="TPH15187.1"/>
    </source>
</evidence>
<dbReference type="RefSeq" id="WP_140603342.1">
    <property type="nucleotide sequence ID" value="NZ_SAWY01000020.1"/>
</dbReference>
<organism evidence="2 3">
    <name type="scientific">Litorilituus lipolyticus</name>
    <dbReference type="NCBI Taxonomy" id="2491017"/>
    <lineage>
        <taxon>Bacteria</taxon>
        <taxon>Pseudomonadati</taxon>
        <taxon>Pseudomonadota</taxon>
        <taxon>Gammaproteobacteria</taxon>
        <taxon>Alteromonadales</taxon>
        <taxon>Colwelliaceae</taxon>
        <taxon>Litorilituus</taxon>
    </lineage>
</organism>
<dbReference type="EMBL" id="SAWY01000020">
    <property type="protein sequence ID" value="TPH15187.1"/>
    <property type="molecule type" value="Genomic_DNA"/>
</dbReference>
<feature type="chain" id="PRO_5021201046" evidence="1">
    <location>
        <begin position="33"/>
        <end position="416"/>
    </location>
</feature>
<evidence type="ECO:0000313" key="3">
    <source>
        <dbReference type="Proteomes" id="UP000315303"/>
    </source>
</evidence>
<protein>
    <submittedName>
        <fullName evidence="2">Exo-alpha-sialidase</fullName>
    </submittedName>
</protein>
<dbReference type="Proteomes" id="UP000315303">
    <property type="component" value="Unassembled WGS sequence"/>
</dbReference>
<feature type="signal peptide" evidence="1">
    <location>
        <begin position="1"/>
        <end position="32"/>
    </location>
</feature>
<dbReference type="AlphaFoldDB" id="A0A502L4E6"/>
<dbReference type="SUPFAM" id="SSF50939">
    <property type="entry name" value="Sialidases"/>
    <property type="match status" value="1"/>
</dbReference>
<proteinExistence type="predicted"/>
<reference evidence="2 3" key="1">
    <citation type="submission" date="2019-01" db="EMBL/GenBank/DDBJ databases">
        <title>Litorilituus lipolytica sp. nov., isolated from intertidal sand of the Yellow Sea in China.</title>
        <authorList>
            <person name="Liu A."/>
        </authorList>
    </citation>
    <scope>NUCLEOTIDE SEQUENCE [LARGE SCALE GENOMIC DNA]</scope>
    <source>
        <strain evidence="2 3">RZ04</strain>
    </source>
</reference>
<sequence>MVSLHKSKSNHKAKLALCFTLSLTGICLPLFAHSESKPAMTHHKVAKPVDKKVCKAIDIKCAKTATLAVAPNGDVWRLWSQQQAMYFQVSTDQGEHFLAAKKVDIPAEKISARNENRPKIAFDNKQGVYLSWAMPRERKYTADIRFSYSGDYGKSFSNPITVNNDNLLTGHSFNELLVNEQGDISIVWLDGRLRDKAKGDQGSAIFLGKANILKQQTIFTNQALANGTCVCCRVAIDENTSGNLAVLWRHIYGDNIREFALLTVNEQETPHQISFDHWKINGCPHQGGGLSIDNENRYHMVWFNLGDEGKGPFYARSQNGGKQLTKPMALGDYLKQAAHPHVSAQGDKVDIVWTQYNGIEHQLWYQASNDAGNSFSEAKIIATSTKGADRPFIVKGNAERYISWHRNQQGHWVSKL</sequence>
<accession>A0A502L4E6</accession>
<evidence type="ECO:0000256" key="1">
    <source>
        <dbReference type="SAM" id="SignalP"/>
    </source>
</evidence>
<keyword evidence="3" id="KW-1185">Reference proteome</keyword>